<dbReference type="PANTHER" id="PTHR43767">
    <property type="entry name" value="LONG-CHAIN-FATTY-ACID--COA LIGASE"/>
    <property type="match status" value="1"/>
</dbReference>
<evidence type="ECO:0000259" key="2">
    <source>
        <dbReference type="Pfam" id="PF13193"/>
    </source>
</evidence>
<sequence>MQTNPSTTGPATLGTVEVPLRPAVVPRLLPAVAAALTGGPPLLPLPASPAAVRDALLAELRPTRPVENGVALVVPTSGSTGRPKGALLGAAAVRTSAMATHDRLGGPGRWLLALPATHIGGLMVLARSVIAGTEPVAVDLTEGFDPELFAAASVQLFAGASRRYTSLVPRQLTALLDAGGAPAEALAGYDAVLVGGARAGDDVLVRARAAGVQVVTTYGMTETCGGCVYDGVPLDGVRVTIADDGRIRLAGPVLASGYRLRPDLAAAFGDGWFTTSDLGSLRTDGALEVAGRADEVAVSGGVNVPLAAVDAVVSSHPDVAEALAVAAADERWGERIVVAVVPVSADRPPDLDSIRAHVRRSSPVAYAPKELVVLDALPTLPGGKTDRRGLASRLGLTARPGIAEPGEGR</sequence>
<dbReference type="Pfam" id="PF00501">
    <property type="entry name" value="AMP-binding"/>
    <property type="match status" value="1"/>
</dbReference>
<dbReference type="Pfam" id="PF13193">
    <property type="entry name" value="AMP-binding_C"/>
    <property type="match status" value="1"/>
</dbReference>
<evidence type="ECO:0000313" key="4">
    <source>
        <dbReference type="Proteomes" id="UP000294739"/>
    </source>
</evidence>
<dbReference type="Gene3D" id="3.40.50.12780">
    <property type="entry name" value="N-terminal domain of ligase-like"/>
    <property type="match status" value="1"/>
</dbReference>
<dbReference type="InterPro" id="IPR020845">
    <property type="entry name" value="AMP-binding_CS"/>
</dbReference>
<organism evidence="3 4">
    <name type="scientific">Jiangella asiatica</name>
    <dbReference type="NCBI Taxonomy" id="2530372"/>
    <lineage>
        <taxon>Bacteria</taxon>
        <taxon>Bacillati</taxon>
        <taxon>Actinomycetota</taxon>
        <taxon>Actinomycetes</taxon>
        <taxon>Jiangellales</taxon>
        <taxon>Jiangellaceae</taxon>
        <taxon>Jiangella</taxon>
    </lineage>
</organism>
<dbReference type="GO" id="GO:0016878">
    <property type="term" value="F:acid-thiol ligase activity"/>
    <property type="evidence" value="ECO:0007669"/>
    <property type="project" value="UniProtKB-ARBA"/>
</dbReference>
<dbReference type="NCBIfam" id="NF005877">
    <property type="entry name" value="PRK07824.1"/>
    <property type="match status" value="1"/>
</dbReference>
<dbReference type="Proteomes" id="UP000294739">
    <property type="component" value="Unassembled WGS sequence"/>
</dbReference>
<feature type="domain" description="AMP-binding enzyme C-terminal" evidence="2">
    <location>
        <begin position="309"/>
        <end position="383"/>
    </location>
</feature>
<reference evidence="3 4" key="1">
    <citation type="submission" date="2019-03" db="EMBL/GenBank/DDBJ databases">
        <title>Draft genome sequences of novel Actinobacteria.</title>
        <authorList>
            <person name="Sahin N."/>
            <person name="Ay H."/>
            <person name="Saygin H."/>
        </authorList>
    </citation>
    <scope>NUCLEOTIDE SEQUENCE [LARGE SCALE GENOMIC DNA]</scope>
    <source>
        <strain evidence="3 4">5K138</strain>
    </source>
</reference>
<evidence type="ECO:0008006" key="5">
    <source>
        <dbReference type="Google" id="ProtNLM"/>
    </source>
</evidence>
<protein>
    <recommendedName>
        <fullName evidence="5">AMP-dependent synthetase</fullName>
    </recommendedName>
</protein>
<evidence type="ECO:0000313" key="3">
    <source>
        <dbReference type="EMBL" id="TDE10360.1"/>
    </source>
</evidence>
<dbReference type="Gene3D" id="3.30.300.30">
    <property type="match status" value="1"/>
</dbReference>
<comment type="caution">
    <text evidence="3">The sequence shown here is derived from an EMBL/GenBank/DDBJ whole genome shotgun (WGS) entry which is preliminary data.</text>
</comment>
<dbReference type="RefSeq" id="WP_131894593.1">
    <property type="nucleotide sequence ID" value="NZ_SMKZ01000014.1"/>
</dbReference>
<proteinExistence type="predicted"/>
<dbReference type="PANTHER" id="PTHR43767:SF1">
    <property type="entry name" value="NONRIBOSOMAL PEPTIDE SYNTHASE PES1 (EUROFUNG)-RELATED"/>
    <property type="match status" value="1"/>
</dbReference>
<dbReference type="InterPro" id="IPR042099">
    <property type="entry name" value="ANL_N_sf"/>
</dbReference>
<dbReference type="FunCoup" id="A0A4R5DEJ5">
    <property type="interactions" value="98"/>
</dbReference>
<dbReference type="InterPro" id="IPR050237">
    <property type="entry name" value="ATP-dep_AMP-bd_enzyme"/>
</dbReference>
<name>A0A4R5DEJ5_9ACTN</name>
<accession>A0A4R5DEJ5</accession>
<dbReference type="InterPro" id="IPR025110">
    <property type="entry name" value="AMP-bd_C"/>
</dbReference>
<gene>
    <name evidence="3" type="ORF">E1269_11700</name>
</gene>
<dbReference type="EMBL" id="SMKZ01000014">
    <property type="protein sequence ID" value="TDE10360.1"/>
    <property type="molecule type" value="Genomic_DNA"/>
</dbReference>
<keyword evidence="4" id="KW-1185">Reference proteome</keyword>
<dbReference type="AlphaFoldDB" id="A0A4R5DEJ5"/>
<dbReference type="InterPro" id="IPR000873">
    <property type="entry name" value="AMP-dep_synth/lig_dom"/>
</dbReference>
<feature type="domain" description="AMP-dependent synthetase/ligase" evidence="1">
    <location>
        <begin position="60"/>
        <end position="243"/>
    </location>
</feature>
<dbReference type="OrthoDB" id="9803968at2"/>
<dbReference type="InterPro" id="IPR045851">
    <property type="entry name" value="AMP-bd_C_sf"/>
</dbReference>
<dbReference type="SUPFAM" id="SSF56801">
    <property type="entry name" value="Acetyl-CoA synthetase-like"/>
    <property type="match status" value="1"/>
</dbReference>
<dbReference type="PROSITE" id="PS00455">
    <property type="entry name" value="AMP_BINDING"/>
    <property type="match status" value="1"/>
</dbReference>
<dbReference type="InParanoid" id="A0A4R5DEJ5"/>
<evidence type="ECO:0000259" key="1">
    <source>
        <dbReference type="Pfam" id="PF00501"/>
    </source>
</evidence>